<keyword evidence="5" id="KW-1185">Reference proteome</keyword>
<evidence type="ECO:0000256" key="2">
    <source>
        <dbReference type="SAM" id="SignalP"/>
    </source>
</evidence>
<feature type="region of interest" description="Disordered" evidence="1">
    <location>
        <begin position="29"/>
        <end position="64"/>
    </location>
</feature>
<feature type="chain" id="PRO_5016986289" evidence="2">
    <location>
        <begin position="29"/>
        <end position="111"/>
    </location>
</feature>
<dbReference type="Pfam" id="PF05901">
    <property type="entry name" value="Excalibur"/>
    <property type="match status" value="1"/>
</dbReference>
<gene>
    <name evidence="4" type="ORF">DFR68_11044</name>
</gene>
<name>A0A370GT45_9NOCA</name>
<evidence type="ECO:0000259" key="3">
    <source>
        <dbReference type="SMART" id="SM00894"/>
    </source>
</evidence>
<evidence type="ECO:0000313" key="4">
    <source>
        <dbReference type="EMBL" id="RDI46639.1"/>
    </source>
</evidence>
<evidence type="ECO:0000256" key="1">
    <source>
        <dbReference type="SAM" id="MobiDB-lite"/>
    </source>
</evidence>
<dbReference type="Proteomes" id="UP000255355">
    <property type="component" value="Unassembled WGS sequence"/>
</dbReference>
<evidence type="ECO:0000313" key="5">
    <source>
        <dbReference type="Proteomes" id="UP000255355"/>
    </source>
</evidence>
<dbReference type="InterPro" id="IPR008613">
    <property type="entry name" value="Excalibur_Ca-bd_domain"/>
</dbReference>
<accession>A0A370GT45</accession>
<reference evidence="4 5" key="1">
    <citation type="submission" date="2018-07" db="EMBL/GenBank/DDBJ databases">
        <title>Genomic Encyclopedia of Type Strains, Phase IV (KMG-IV): sequencing the most valuable type-strain genomes for metagenomic binning, comparative biology and taxonomic classification.</title>
        <authorList>
            <person name="Goeker M."/>
        </authorList>
    </citation>
    <scope>NUCLEOTIDE SEQUENCE [LARGE SCALE GENOMIC DNA]</scope>
    <source>
        <strain evidence="4 5">DSM 44952</strain>
    </source>
</reference>
<feature type="domain" description="Excalibur calcium-binding" evidence="3">
    <location>
        <begin position="72"/>
        <end position="108"/>
    </location>
</feature>
<organism evidence="4 5">
    <name type="scientific">Nocardia mexicana</name>
    <dbReference type="NCBI Taxonomy" id="279262"/>
    <lineage>
        <taxon>Bacteria</taxon>
        <taxon>Bacillati</taxon>
        <taxon>Actinomycetota</taxon>
        <taxon>Actinomycetes</taxon>
        <taxon>Mycobacteriales</taxon>
        <taxon>Nocardiaceae</taxon>
        <taxon>Nocardia</taxon>
    </lineage>
</organism>
<feature type="compositionally biased region" description="Low complexity" evidence="1">
    <location>
        <begin position="29"/>
        <end position="46"/>
    </location>
</feature>
<feature type="signal peptide" evidence="2">
    <location>
        <begin position="1"/>
        <end position="28"/>
    </location>
</feature>
<dbReference type="SMART" id="SM00894">
    <property type="entry name" value="Excalibur"/>
    <property type="match status" value="1"/>
</dbReference>
<sequence length="111" mass="11236">MKKTFARRVLPVVAAAGLLTLAAPAAVAAPRDGSVPPGSSGAAPSAGGSGWSDSPHETVLLPPSGDESGYPFYATCTQVWAEHGGPLYPGQRGYRSQLDTDGNGVACDLPQ</sequence>
<dbReference type="AlphaFoldDB" id="A0A370GT45"/>
<keyword evidence="2" id="KW-0732">Signal</keyword>
<dbReference type="EMBL" id="QQAZ01000010">
    <property type="protein sequence ID" value="RDI46639.1"/>
    <property type="molecule type" value="Genomic_DNA"/>
</dbReference>
<protein>
    <submittedName>
        <fullName evidence="4">Excalibur calcium-binding domain-containing protein</fullName>
    </submittedName>
</protein>
<proteinExistence type="predicted"/>
<feature type="region of interest" description="Disordered" evidence="1">
    <location>
        <begin position="91"/>
        <end position="111"/>
    </location>
</feature>
<dbReference type="RefSeq" id="WP_169814390.1">
    <property type="nucleotide sequence ID" value="NZ_QQAZ01000010.1"/>
</dbReference>
<comment type="caution">
    <text evidence="4">The sequence shown here is derived from an EMBL/GenBank/DDBJ whole genome shotgun (WGS) entry which is preliminary data.</text>
</comment>